<reference evidence="10" key="1">
    <citation type="submission" date="2025-08" db="UniProtKB">
        <authorList>
            <consortium name="RefSeq"/>
        </authorList>
    </citation>
    <scope>IDENTIFICATION</scope>
    <source>
        <tissue evidence="10">Tentacle</tissue>
    </source>
</reference>
<protein>
    <submittedName>
        <fullName evidence="10">Uncharacterized protein LOC116304983</fullName>
    </submittedName>
</protein>
<dbReference type="PANTHER" id="PTHR19331:SF465">
    <property type="entry name" value="EGG PEPTIDE SPERACT RECEPTOR"/>
    <property type="match status" value="1"/>
</dbReference>
<dbReference type="InterPro" id="IPR036116">
    <property type="entry name" value="FN3_sf"/>
</dbReference>
<evidence type="ECO:0000256" key="2">
    <source>
        <dbReference type="ARBA" id="ARBA00022737"/>
    </source>
</evidence>
<dbReference type="CDD" id="cd00063">
    <property type="entry name" value="FN3"/>
    <property type="match status" value="2"/>
</dbReference>
<dbReference type="KEGG" id="aten:116304983"/>
<dbReference type="InterPro" id="IPR000859">
    <property type="entry name" value="CUB_dom"/>
</dbReference>
<dbReference type="Gene3D" id="3.10.250.10">
    <property type="entry name" value="SRCR-like domain"/>
    <property type="match status" value="1"/>
</dbReference>
<dbReference type="SMART" id="SM00060">
    <property type="entry name" value="FN3"/>
    <property type="match status" value="3"/>
</dbReference>
<dbReference type="Proteomes" id="UP000515163">
    <property type="component" value="Unplaced"/>
</dbReference>
<dbReference type="PROSITE" id="PS50287">
    <property type="entry name" value="SRCR_2"/>
    <property type="match status" value="1"/>
</dbReference>
<evidence type="ECO:0000313" key="9">
    <source>
        <dbReference type="Proteomes" id="UP000515163"/>
    </source>
</evidence>
<accession>A0A6P8IXK8</accession>
<keyword evidence="9" id="KW-1185">Reference proteome</keyword>
<dbReference type="AlphaFoldDB" id="A0A6P8IXK8"/>
<evidence type="ECO:0000256" key="1">
    <source>
        <dbReference type="ARBA" id="ARBA00022729"/>
    </source>
</evidence>
<keyword evidence="2" id="KW-0677">Repeat</keyword>
<dbReference type="InParanoid" id="A0A6P8IXK8"/>
<proteinExistence type="predicted"/>
<keyword evidence="1" id="KW-0732">Signal</keyword>
<evidence type="ECO:0000256" key="4">
    <source>
        <dbReference type="ARBA" id="ARBA00023180"/>
    </source>
</evidence>
<dbReference type="GeneID" id="116304983"/>
<dbReference type="InterPro" id="IPR035914">
    <property type="entry name" value="Sperma_CUB_dom_sf"/>
</dbReference>
<dbReference type="PANTHER" id="PTHR19331">
    <property type="entry name" value="SCAVENGER RECEPTOR DOMAIN-CONTAINING"/>
    <property type="match status" value="1"/>
</dbReference>
<evidence type="ECO:0000256" key="5">
    <source>
        <dbReference type="PROSITE-ProRule" id="PRU00196"/>
    </source>
</evidence>
<dbReference type="InterPro" id="IPR003961">
    <property type="entry name" value="FN3_dom"/>
</dbReference>
<dbReference type="SUPFAM" id="SSF49265">
    <property type="entry name" value="Fibronectin type III"/>
    <property type="match status" value="2"/>
</dbReference>
<dbReference type="PROSITE" id="PS01180">
    <property type="entry name" value="CUB"/>
    <property type="match status" value="1"/>
</dbReference>
<feature type="domain" description="CUB" evidence="6">
    <location>
        <begin position="544"/>
        <end position="612"/>
    </location>
</feature>
<gene>
    <name evidence="10" type="primary">LOC116304983</name>
</gene>
<evidence type="ECO:0000259" key="8">
    <source>
        <dbReference type="PROSITE" id="PS50853"/>
    </source>
</evidence>
<dbReference type="GO" id="GO:0016020">
    <property type="term" value="C:membrane"/>
    <property type="evidence" value="ECO:0007669"/>
    <property type="project" value="InterPro"/>
</dbReference>
<evidence type="ECO:0000259" key="6">
    <source>
        <dbReference type="PROSITE" id="PS01180"/>
    </source>
</evidence>
<evidence type="ECO:0000259" key="7">
    <source>
        <dbReference type="PROSITE" id="PS50287"/>
    </source>
</evidence>
<keyword evidence="3 5" id="KW-1015">Disulfide bond</keyword>
<dbReference type="SUPFAM" id="SSF49854">
    <property type="entry name" value="Spermadhesin, CUB domain"/>
    <property type="match status" value="2"/>
</dbReference>
<feature type="disulfide bond" evidence="5">
    <location>
        <begin position="194"/>
        <end position="204"/>
    </location>
</feature>
<feature type="domain" description="SRCR" evidence="7">
    <location>
        <begin position="114"/>
        <end position="226"/>
    </location>
</feature>
<dbReference type="FunFam" id="2.60.40.10:FF:000028">
    <property type="entry name" value="Neuronal cell adhesion molecule"/>
    <property type="match status" value="1"/>
</dbReference>
<dbReference type="RefSeq" id="XP_031570660.1">
    <property type="nucleotide sequence ID" value="XM_031714800.1"/>
</dbReference>
<evidence type="ECO:0000313" key="10">
    <source>
        <dbReference type="RefSeq" id="XP_031570660.1"/>
    </source>
</evidence>
<dbReference type="Pfam" id="PF00041">
    <property type="entry name" value="fn3"/>
    <property type="match status" value="2"/>
</dbReference>
<dbReference type="InterPro" id="IPR036772">
    <property type="entry name" value="SRCR-like_dom_sf"/>
</dbReference>
<evidence type="ECO:0000256" key="3">
    <source>
        <dbReference type="ARBA" id="ARBA00023157"/>
    </source>
</evidence>
<feature type="domain" description="Fibronectin type-III" evidence="8">
    <location>
        <begin position="453"/>
        <end position="546"/>
    </location>
</feature>
<sequence length="663" mass="75425">MRYYAFSMSEKNQVVNKKWKFSVIKNNPGTFRVSWSRIPSRHPGSKYTYLVICKRVKSTRIKIARAMNSRSAVIDILQPKTKYSIRVIAFDTSRANRKPIYSRPQLVKTLDGKIRLVGWSKKATNTAGRVEIFYKGHWRKICYTVGFWSSWRSWDLNNANVVCRSLGLPRAVAAPHSVVFGIGTSPTWIKKVHCRGTETSLFQCRRNTVWRGRKCHKDNYASVVCFVPPVYLNVTTLAGVISSPGYPRYMKQARYEWTFVLPVIPRARMALYFESIDLSGHQYLGNSNVTLQDLSGHQLFHLSNTKSEPLFLIQNKTTKLVYYSWFTRRGKGLRVRYLFYRPFDEALLQNASILASSTSPHSISVSIGSFTVDGFKVLGYFITCNSTDDWHRTASYAIADNKTKTASCHRLVGLANYKVQVFAVGTNATDGSMMMYKSNPNEIKTLEGVPSQSPSGFHVVSSTSSTIHVQWNPLPRDHANGILLGYKVEYCDTFHLRRSKTITTNNTQVVLEHDLPGMVYRITVRGFTGKGQGPFSTTELYTKCGGIEQQAQGTMSHPPYNYRSWSLNCWWTLKAPSKMGMIVISLYVYSEDCGSYFAALFNNADEMVHRLCKTRREIFFAYISFGTAKLQSYTARLVFLGSSFVMKAKYYMFENGLDDGTDD</sequence>
<dbReference type="SMART" id="SM00202">
    <property type="entry name" value="SR"/>
    <property type="match status" value="1"/>
</dbReference>
<keyword evidence="4" id="KW-0325">Glycoprotein</keyword>
<dbReference type="SUPFAM" id="SSF56487">
    <property type="entry name" value="SRCR-like"/>
    <property type="match status" value="1"/>
</dbReference>
<dbReference type="OrthoDB" id="5981820at2759"/>
<feature type="domain" description="Fibronectin type-III" evidence="8">
    <location>
        <begin position="17"/>
        <end position="112"/>
    </location>
</feature>
<dbReference type="PROSITE" id="PS50853">
    <property type="entry name" value="FN3"/>
    <property type="match status" value="2"/>
</dbReference>
<dbReference type="Gene3D" id="2.60.40.10">
    <property type="entry name" value="Immunoglobulins"/>
    <property type="match status" value="2"/>
</dbReference>
<comment type="caution">
    <text evidence="5">Lacks conserved residue(s) required for the propagation of feature annotation.</text>
</comment>
<dbReference type="InterPro" id="IPR013783">
    <property type="entry name" value="Ig-like_fold"/>
</dbReference>
<dbReference type="InterPro" id="IPR001190">
    <property type="entry name" value="SRCR"/>
</dbReference>
<dbReference type="Pfam" id="PF00530">
    <property type="entry name" value="SRCR"/>
    <property type="match status" value="1"/>
</dbReference>
<dbReference type="FunFam" id="3.10.250.10:FF:000009">
    <property type="entry name" value="WC1"/>
    <property type="match status" value="1"/>
</dbReference>
<name>A0A6P8IXK8_ACTTE</name>
<dbReference type="Gene3D" id="2.60.120.290">
    <property type="entry name" value="Spermadhesin, CUB domain"/>
    <property type="match status" value="1"/>
</dbReference>
<organism evidence="9 10">
    <name type="scientific">Actinia tenebrosa</name>
    <name type="common">Australian red waratah sea anemone</name>
    <dbReference type="NCBI Taxonomy" id="6105"/>
    <lineage>
        <taxon>Eukaryota</taxon>
        <taxon>Metazoa</taxon>
        <taxon>Cnidaria</taxon>
        <taxon>Anthozoa</taxon>
        <taxon>Hexacorallia</taxon>
        <taxon>Actiniaria</taxon>
        <taxon>Actiniidae</taxon>
        <taxon>Actinia</taxon>
    </lineage>
</organism>